<dbReference type="Proteomes" id="UP000632222">
    <property type="component" value="Unassembled WGS sequence"/>
</dbReference>
<dbReference type="SMART" id="SM00448">
    <property type="entry name" value="REC"/>
    <property type="match status" value="1"/>
</dbReference>
<dbReference type="Pfam" id="PF00486">
    <property type="entry name" value="Trans_reg_C"/>
    <property type="match status" value="1"/>
</dbReference>
<dbReference type="Gene3D" id="3.40.50.2300">
    <property type="match status" value="1"/>
</dbReference>
<dbReference type="Pfam" id="PF00072">
    <property type="entry name" value="Response_reg"/>
    <property type="match status" value="1"/>
</dbReference>
<comment type="caution">
    <text evidence="6">The sequence shown here is derived from an EMBL/GenBank/DDBJ whole genome shotgun (WGS) entry which is preliminary data.</text>
</comment>
<dbReference type="PANTHER" id="PTHR48111:SF59">
    <property type="entry name" value="TRANSCRIPTIONAL REGULATORY PROTEIN BAER"/>
    <property type="match status" value="1"/>
</dbReference>
<evidence type="ECO:0000256" key="1">
    <source>
        <dbReference type="ARBA" id="ARBA00023125"/>
    </source>
</evidence>
<dbReference type="EMBL" id="BMOD01000003">
    <property type="protein sequence ID" value="GGJ27632.1"/>
    <property type="molecule type" value="Genomic_DNA"/>
</dbReference>
<dbReference type="InterPro" id="IPR039420">
    <property type="entry name" value="WalR-like"/>
</dbReference>
<sequence>MGLFHDGMDLQKKQPASPFEITFGLLPLHQIPTEEPPSCGISIKSPYKPFQFFTTLLHNTGVQTIPKTSPLILVVEDEPEMLELMEAYLRRDGYRTEHALDGERALDLFRAAQPDLVLLDIQLPKLSGFDVLKNIRQKHLTPVIMVTARAEDLDKLLGLELGADDYVVKPFSPREVVARVKAVLRRTQQQTQTIVRIGELEVDSNAMLARVGPHRLDLTPAEFRLLEYLARHPGRACSRVELLEASLPNSDALERVVDTHLKNLRRKLELAGAVGMLETVRGVGYRLWLEN</sequence>
<evidence type="ECO:0000256" key="3">
    <source>
        <dbReference type="PROSITE-ProRule" id="PRU01091"/>
    </source>
</evidence>
<accession>A0ABQ2CYR8</accession>
<evidence type="ECO:0000256" key="2">
    <source>
        <dbReference type="PROSITE-ProRule" id="PRU00169"/>
    </source>
</evidence>
<feature type="domain" description="Response regulatory" evidence="4">
    <location>
        <begin position="71"/>
        <end position="184"/>
    </location>
</feature>
<proteinExistence type="predicted"/>
<protein>
    <recommendedName>
        <fullName evidence="8">DNA-binding response regulator</fullName>
    </recommendedName>
</protein>
<evidence type="ECO:0000313" key="7">
    <source>
        <dbReference type="Proteomes" id="UP000632222"/>
    </source>
</evidence>
<reference evidence="7" key="1">
    <citation type="journal article" date="2019" name="Int. J. Syst. Evol. Microbiol.">
        <title>The Global Catalogue of Microorganisms (GCM) 10K type strain sequencing project: providing services to taxonomists for standard genome sequencing and annotation.</title>
        <authorList>
            <consortium name="The Broad Institute Genomics Platform"/>
            <consortium name="The Broad Institute Genome Sequencing Center for Infectious Disease"/>
            <person name="Wu L."/>
            <person name="Ma J."/>
        </authorList>
    </citation>
    <scope>NUCLEOTIDE SEQUENCE [LARGE SCALE GENOMIC DNA]</scope>
    <source>
        <strain evidence="7">JCM 14370</strain>
    </source>
</reference>
<dbReference type="PROSITE" id="PS50110">
    <property type="entry name" value="RESPONSE_REGULATORY"/>
    <property type="match status" value="1"/>
</dbReference>
<dbReference type="Gene3D" id="1.10.10.10">
    <property type="entry name" value="Winged helix-like DNA-binding domain superfamily/Winged helix DNA-binding domain"/>
    <property type="match status" value="1"/>
</dbReference>
<gene>
    <name evidence="6" type="ORF">GCM10008938_12160</name>
</gene>
<feature type="domain" description="OmpR/PhoB-type" evidence="5">
    <location>
        <begin position="192"/>
        <end position="289"/>
    </location>
</feature>
<dbReference type="PROSITE" id="PS51755">
    <property type="entry name" value="OMPR_PHOB"/>
    <property type="match status" value="1"/>
</dbReference>
<dbReference type="InterPro" id="IPR011006">
    <property type="entry name" value="CheY-like_superfamily"/>
</dbReference>
<feature type="DNA-binding region" description="OmpR/PhoB-type" evidence="3">
    <location>
        <begin position="192"/>
        <end position="289"/>
    </location>
</feature>
<dbReference type="CDD" id="cd00383">
    <property type="entry name" value="trans_reg_C"/>
    <property type="match status" value="1"/>
</dbReference>
<dbReference type="SUPFAM" id="SSF46894">
    <property type="entry name" value="C-terminal effector domain of the bipartite response regulators"/>
    <property type="match status" value="1"/>
</dbReference>
<evidence type="ECO:0000259" key="4">
    <source>
        <dbReference type="PROSITE" id="PS50110"/>
    </source>
</evidence>
<dbReference type="InterPro" id="IPR001789">
    <property type="entry name" value="Sig_transdc_resp-reg_receiver"/>
</dbReference>
<dbReference type="SMART" id="SM00862">
    <property type="entry name" value="Trans_reg_C"/>
    <property type="match status" value="1"/>
</dbReference>
<keyword evidence="2" id="KW-0597">Phosphoprotein</keyword>
<dbReference type="InterPro" id="IPR001867">
    <property type="entry name" value="OmpR/PhoB-type_DNA-bd"/>
</dbReference>
<dbReference type="InterPro" id="IPR036388">
    <property type="entry name" value="WH-like_DNA-bd_sf"/>
</dbReference>
<dbReference type="Gene3D" id="6.10.250.690">
    <property type="match status" value="1"/>
</dbReference>
<feature type="modified residue" description="4-aspartylphosphate" evidence="2">
    <location>
        <position position="120"/>
    </location>
</feature>
<keyword evidence="1 3" id="KW-0238">DNA-binding</keyword>
<dbReference type="InterPro" id="IPR016032">
    <property type="entry name" value="Sig_transdc_resp-reg_C-effctor"/>
</dbReference>
<evidence type="ECO:0008006" key="8">
    <source>
        <dbReference type="Google" id="ProtNLM"/>
    </source>
</evidence>
<organism evidence="6 7">
    <name type="scientific">Deinococcus roseus</name>
    <dbReference type="NCBI Taxonomy" id="392414"/>
    <lineage>
        <taxon>Bacteria</taxon>
        <taxon>Thermotogati</taxon>
        <taxon>Deinococcota</taxon>
        <taxon>Deinococci</taxon>
        <taxon>Deinococcales</taxon>
        <taxon>Deinococcaceae</taxon>
        <taxon>Deinococcus</taxon>
    </lineage>
</organism>
<evidence type="ECO:0000259" key="5">
    <source>
        <dbReference type="PROSITE" id="PS51755"/>
    </source>
</evidence>
<dbReference type="SUPFAM" id="SSF52172">
    <property type="entry name" value="CheY-like"/>
    <property type="match status" value="1"/>
</dbReference>
<keyword evidence="7" id="KW-1185">Reference proteome</keyword>
<evidence type="ECO:0000313" key="6">
    <source>
        <dbReference type="EMBL" id="GGJ27632.1"/>
    </source>
</evidence>
<name>A0ABQ2CYR8_9DEIO</name>
<dbReference type="PANTHER" id="PTHR48111">
    <property type="entry name" value="REGULATOR OF RPOS"/>
    <property type="match status" value="1"/>
</dbReference>